<dbReference type="Pfam" id="PF00733">
    <property type="entry name" value="Asn_synthase"/>
    <property type="match status" value="1"/>
</dbReference>
<evidence type="ECO:0000259" key="1">
    <source>
        <dbReference type="Pfam" id="PF00733"/>
    </source>
</evidence>
<dbReference type="RefSeq" id="WP_284826866.1">
    <property type="nucleotide sequence ID" value="NZ_CP126969.1"/>
</dbReference>
<feature type="domain" description="Asparagine synthetase" evidence="1">
    <location>
        <begin position="56"/>
        <end position="182"/>
    </location>
</feature>
<dbReference type="SUPFAM" id="SSF52402">
    <property type="entry name" value="Adenine nucleotide alpha hydrolases-like"/>
    <property type="match status" value="1"/>
</dbReference>
<reference evidence="2 3" key="1">
    <citation type="submission" date="2023-05" db="EMBL/GenBank/DDBJ databases">
        <title>Corynebacterium suedekumii sp. nov. and Corynebacterium breve sp. nov. isolated from raw cow's milk.</title>
        <authorList>
            <person name="Baer M.K."/>
            <person name="Mehl L."/>
            <person name="Hellmuth R."/>
            <person name="Marke G."/>
            <person name="Lipski A."/>
        </authorList>
    </citation>
    <scope>NUCLEOTIDE SEQUENCE [LARGE SCALE GENOMIC DNA]</scope>
    <source>
        <strain evidence="2 3">R4</strain>
    </source>
</reference>
<organism evidence="2 3">
    <name type="scientific">Corynebacterium breve</name>
    <dbReference type="NCBI Taxonomy" id="3049799"/>
    <lineage>
        <taxon>Bacteria</taxon>
        <taxon>Bacillati</taxon>
        <taxon>Actinomycetota</taxon>
        <taxon>Actinomycetes</taxon>
        <taxon>Mycobacteriales</taxon>
        <taxon>Corynebacteriaceae</taxon>
        <taxon>Corynebacterium</taxon>
    </lineage>
</organism>
<accession>A0ABY8VI11</accession>
<gene>
    <name evidence="2" type="ORF">QP027_06250</name>
</gene>
<evidence type="ECO:0000313" key="2">
    <source>
        <dbReference type="EMBL" id="WIM68967.1"/>
    </source>
</evidence>
<protein>
    <submittedName>
        <fullName evidence="2">Asparagine synthase-related protein</fullName>
    </submittedName>
</protein>
<dbReference type="Proteomes" id="UP001225598">
    <property type="component" value="Chromosome"/>
</dbReference>
<sequence>MPNPSDKGAEYVADERVIDPGTYEIVTYNDAAHAITAYLEQRLQSVFRRWPARPVVMLSGGVDSILMASFAADQRPNALAVTFSQESSAEAQEEAEAAAEVATILGLEHVVLSPSASELRSLLASTVRRLDTSEPWEVLAGLVVHAVDQEACRRGATGALLSGGGADALFLGGEPLDPQHDNYLEAWDAKVRAKVEANFRRERFIPDFYERLIDDPDRHVQVWQTHAAVDLALSLHPQVTRGEDLAGDKVIFRRLAVQRGIPERLVALQKNPLQVSSGGISGIVDVARRDLTAQFGERTYSDPLLEPLDFTVARLFLNTLLER</sequence>
<evidence type="ECO:0000313" key="3">
    <source>
        <dbReference type="Proteomes" id="UP001225598"/>
    </source>
</evidence>
<proteinExistence type="predicted"/>
<dbReference type="InterPro" id="IPR014729">
    <property type="entry name" value="Rossmann-like_a/b/a_fold"/>
</dbReference>
<dbReference type="Gene3D" id="3.40.50.620">
    <property type="entry name" value="HUPs"/>
    <property type="match status" value="1"/>
</dbReference>
<name>A0ABY8VI11_9CORY</name>
<keyword evidence="3" id="KW-1185">Reference proteome</keyword>
<dbReference type="EMBL" id="CP126969">
    <property type="protein sequence ID" value="WIM68967.1"/>
    <property type="molecule type" value="Genomic_DNA"/>
</dbReference>
<dbReference type="InterPro" id="IPR001962">
    <property type="entry name" value="Asn_synthase"/>
</dbReference>